<sequence>MNYRNMALSAITIVMLTMFYFYGVSIGYKPSGFVTIAVALMGFTSLNAVIFCIRKMGFSTHTVAVPYLSKGK</sequence>
<keyword evidence="1" id="KW-1133">Transmembrane helix</keyword>
<reference evidence="2 3" key="1">
    <citation type="submission" date="2021-02" db="EMBL/GenBank/DDBJ databases">
        <title>Draft Genome Sequences of 5 Vibrio neptunius Strains Isolated From of Bivalve Hatcheries.</title>
        <authorList>
            <person name="Galvis F."/>
            <person name="Barja J.L."/>
            <person name="Lemos M.L."/>
            <person name="Balado M."/>
        </authorList>
    </citation>
    <scope>NUCLEOTIDE SEQUENCE [LARGE SCALE GENOMIC DNA]</scope>
    <source>
        <strain evidence="2 3">PP-145.98</strain>
    </source>
</reference>
<evidence type="ECO:0000313" key="3">
    <source>
        <dbReference type="Proteomes" id="UP000779070"/>
    </source>
</evidence>
<protein>
    <submittedName>
        <fullName evidence="2">Uncharacterized protein</fullName>
    </submittedName>
</protein>
<evidence type="ECO:0000313" key="2">
    <source>
        <dbReference type="EMBL" id="MBN3579071.1"/>
    </source>
</evidence>
<dbReference type="RefSeq" id="WP_206371171.1">
    <property type="nucleotide sequence ID" value="NZ_CAWPTM010000092.1"/>
</dbReference>
<accession>A0ABS3A3K3</accession>
<keyword evidence="1" id="KW-0812">Transmembrane</keyword>
<proteinExistence type="predicted"/>
<name>A0ABS3A3K3_9VIBR</name>
<feature type="transmembrane region" description="Helical" evidence="1">
    <location>
        <begin position="32"/>
        <end position="53"/>
    </location>
</feature>
<dbReference type="EMBL" id="JAFHLB010000021">
    <property type="protein sequence ID" value="MBN3579071.1"/>
    <property type="molecule type" value="Genomic_DNA"/>
</dbReference>
<dbReference type="Proteomes" id="UP000779070">
    <property type="component" value="Unassembled WGS sequence"/>
</dbReference>
<keyword evidence="3" id="KW-1185">Reference proteome</keyword>
<feature type="transmembrane region" description="Helical" evidence="1">
    <location>
        <begin position="7"/>
        <end position="26"/>
    </location>
</feature>
<organism evidence="2 3">
    <name type="scientific">Vibrio neptunius</name>
    <dbReference type="NCBI Taxonomy" id="170651"/>
    <lineage>
        <taxon>Bacteria</taxon>
        <taxon>Pseudomonadati</taxon>
        <taxon>Pseudomonadota</taxon>
        <taxon>Gammaproteobacteria</taxon>
        <taxon>Vibrionales</taxon>
        <taxon>Vibrionaceae</taxon>
        <taxon>Vibrio</taxon>
    </lineage>
</organism>
<gene>
    <name evidence="2" type="ORF">JYA62_15525</name>
</gene>
<keyword evidence="1" id="KW-0472">Membrane</keyword>
<comment type="caution">
    <text evidence="2">The sequence shown here is derived from an EMBL/GenBank/DDBJ whole genome shotgun (WGS) entry which is preliminary data.</text>
</comment>
<evidence type="ECO:0000256" key="1">
    <source>
        <dbReference type="SAM" id="Phobius"/>
    </source>
</evidence>